<reference evidence="1" key="1">
    <citation type="submission" date="2016-07" db="EMBL/GenBank/DDBJ databases">
        <authorList>
            <person name="Bretaudeau A."/>
        </authorList>
    </citation>
    <scope>NUCLEOTIDE SEQUENCE</scope>
    <source>
        <strain evidence="1">Rice</strain>
        <tissue evidence="1">Whole body</tissue>
    </source>
</reference>
<protein>
    <submittedName>
        <fullName evidence="1">SFRICE_023814</fullName>
    </submittedName>
</protein>
<sequence length="79" mass="8798">MELVSKPPVWGDNVTHNHNEVVSHYEVTAVSFKFTITYQWSPNLLSRSPAYPVTWRAACGGVWAVTSMMQAPAAATYLQ</sequence>
<evidence type="ECO:0000313" key="1">
    <source>
        <dbReference type="EMBL" id="SOQ56921.1"/>
    </source>
</evidence>
<gene>
    <name evidence="1" type="ORF">SFRICE_023814</name>
</gene>
<proteinExistence type="predicted"/>
<name>A0A2H1WV29_SPOFR</name>
<dbReference type="EMBL" id="ODYU01011282">
    <property type="protein sequence ID" value="SOQ56921.1"/>
    <property type="molecule type" value="Genomic_DNA"/>
</dbReference>
<organism evidence="1">
    <name type="scientific">Spodoptera frugiperda</name>
    <name type="common">Fall armyworm</name>
    <dbReference type="NCBI Taxonomy" id="7108"/>
    <lineage>
        <taxon>Eukaryota</taxon>
        <taxon>Metazoa</taxon>
        <taxon>Ecdysozoa</taxon>
        <taxon>Arthropoda</taxon>
        <taxon>Hexapoda</taxon>
        <taxon>Insecta</taxon>
        <taxon>Pterygota</taxon>
        <taxon>Neoptera</taxon>
        <taxon>Endopterygota</taxon>
        <taxon>Lepidoptera</taxon>
        <taxon>Glossata</taxon>
        <taxon>Ditrysia</taxon>
        <taxon>Noctuoidea</taxon>
        <taxon>Noctuidae</taxon>
        <taxon>Amphipyrinae</taxon>
        <taxon>Spodoptera</taxon>
    </lineage>
</organism>
<accession>A0A2H1WV29</accession>
<dbReference type="AlphaFoldDB" id="A0A2H1WV29"/>